<dbReference type="RefSeq" id="WP_104700065.1">
    <property type="nucleotide sequence ID" value="NZ_FZPP01000020.1"/>
</dbReference>
<dbReference type="InterPro" id="IPR015824">
    <property type="entry name" value="Phosphoglycerate_kinase_N"/>
</dbReference>
<evidence type="ECO:0000256" key="16">
    <source>
        <dbReference type="RuleBase" id="RU000532"/>
    </source>
</evidence>
<dbReference type="FunFam" id="3.40.50.1260:FF:000006">
    <property type="entry name" value="Phosphoglycerate kinase"/>
    <property type="match status" value="1"/>
</dbReference>
<dbReference type="OrthoDB" id="9808460at2"/>
<dbReference type="Pfam" id="PF00162">
    <property type="entry name" value="PGK"/>
    <property type="match status" value="1"/>
</dbReference>
<keyword evidence="9 13" id="KW-0547">Nucleotide-binding</keyword>
<name>A0A3D8I674_9HELI</name>
<evidence type="ECO:0000256" key="11">
    <source>
        <dbReference type="ARBA" id="ARBA00022840"/>
    </source>
</evidence>
<dbReference type="InterPro" id="IPR015911">
    <property type="entry name" value="Phosphoglycerate_kinase_CS"/>
</dbReference>
<dbReference type="Proteomes" id="UP000256599">
    <property type="component" value="Unassembled WGS sequence"/>
</dbReference>
<keyword evidence="8 13" id="KW-0808">Transferase</keyword>
<dbReference type="GO" id="GO:0006096">
    <property type="term" value="P:glycolytic process"/>
    <property type="evidence" value="ECO:0007669"/>
    <property type="project" value="UniProtKB-UniRule"/>
</dbReference>
<keyword evidence="10 13" id="KW-0418">Kinase</keyword>
<dbReference type="PRINTS" id="PR00477">
    <property type="entry name" value="PHGLYCKINASE"/>
</dbReference>
<dbReference type="EC" id="2.7.2.3" evidence="5 13"/>
<evidence type="ECO:0000256" key="2">
    <source>
        <dbReference type="ARBA" id="ARBA00004496"/>
    </source>
</evidence>
<keyword evidence="18" id="KW-1185">Reference proteome</keyword>
<dbReference type="PANTHER" id="PTHR11406:SF23">
    <property type="entry name" value="PHOSPHOGLYCERATE KINASE 1, CHLOROPLASTIC-RELATED"/>
    <property type="match status" value="1"/>
</dbReference>
<feature type="binding site" evidence="13 15">
    <location>
        <position position="333"/>
    </location>
    <ligand>
        <name>ATP</name>
        <dbReference type="ChEBI" id="CHEBI:30616"/>
    </ligand>
</feature>
<evidence type="ECO:0000256" key="6">
    <source>
        <dbReference type="ARBA" id="ARBA00016471"/>
    </source>
</evidence>
<dbReference type="InterPro" id="IPR036043">
    <property type="entry name" value="Phosphoglycerate_kinase_sf"/>
</dbReference>
<evidence type="ECO:0000256" key="13">
    <source>
        <dbReference type="HAMAP-Rule" id="MF_00145"/>
    </source>
</evidence>
<dbReference type="GO" id="GO:0043531">
    <property type="term" value="F:ADP binding"/>
    <property type="evidence" value="ECO:0007669"/>
    <property type="project" value="TreeGrafter"/>
</dbReference>
<evidence type="ECO:0000256" key="9">
    <source>
        <dbReference type="ARBA" id="ARBA00022741"/>
    </source>
</evidence>
<protein>
    <recommendedName>
        <fullName evidence="6 13">Phosphoglycerate kinase</fullName>
        <ecNumber evidence="5 13">2.7.2.3</ecNumber>
    </recommendedName>
</protein>
<reference evidence="17 18" key="1">
    <citation type="submission" date="2018-04" db="EMBL/GenBank/DDBJ databases">
        <title>Novel Campyloabacter and Helicobacter Species and Strains.</title>
        <authorList>
            <person name="Mannion A.J."/>
            <person name="Shen Z."/>
            <person name="Fox J.G."/>
        </authorList>
    </citation>
    <scope>NUCLEOTIDE SEQUENCE [LARGE SCALE GENOMIC DNA]</scope>
    <source>
        <strain evidence="17 18">MIT 98-6070</strain>
    </source>
</reference>
<sequence>MKEAGIELMKNTKSVRDIEVKNKRVLIRVDFNVPMDEDFDISDDTRIREALPTINHCIDNHAKSIVLVSHLGRPKGKMPEFSLKHVIKRVERLLGRDVAFAENIESAQALQEGAKREHNVILLENIRFYEGEEKNSDELSSKLATLCDIYVNDAFGTSHRAHSSTCGIAKYAKECVAGLLLKKEIDSFAKAMANPLKPVLLIVGGSKVSSKLALLHNILDVVDKIIIGGAMSNTFLKALGFDMQKSLVEDDLVTEAYNILNHAKEKKVKIYLPVDVVSTDNIKDHRNIKITPAQDIPEGFMAVDMGPATSKLFSEVVRDSQTIIWNGPLGIYEIQAFSRGTFNLAHAVSDTYAFSLIGGGDTADAIDKAGERDNMSFISTGGGASLELLEGKILPAFEVLERK</sequence>
<keyword evidence="11 13" id="KW-0067">ATP-binding</keyword>
<dbReference type="HAMAP" id="MF_00145">
    <property type="entry name" value="Phosphoglyc_kinase"/>
    <property type="match status" value="1"/>
</dbReference>
<dbReference type="GO" id="GO:0004618">
    <property type="term" value="F:phosphoglycerate kinase activity"/>
    <property type="evidence" value="ECO:0007669"/>
    <property type="project" value="UniProtKB-UniRule"/>
</dbReference>
<dbReference type="PANTHER" id="PTHR11406">
    <property type="entry name" value="PHOSPHOGLYCERATE KINASE"/>
    <property type="match status" value="1"/>
</dbReference>
<dbReference type="InterPro" id="IPR001576">
    <property type="entry name" value="Phosphoglycerate_kinase"/>
</dbReference>
<gene>
    <name evidence="13 17" type="primary">pgk</name>
    <name evidence="17" type="ORF">CQA63_01345</name>
</gene>
<dbReference type="SUPFAM" id="SSF53748">
    <property type="entry name" value="Phosphoglycerate kinase"/>
    <property type="match status" value="1"/>
</dbReference>
<dbReference type="PROSITE" id="PS00111">
    <property type="entry name" value="PGLYCERATE_KINASE"/>
    <property type="match status" value="1"/>
</dbReference>
<evidence type="ECO:0000256" key="3">
    <source>
        <dbReference type="ARBA" id="ARBA00004838"/>
    </source>
</evidence>
<feature type="binding site" evidence="13 15">
    <location>
        <position position="211"/>
    </location>
    <ligand>
        <name>ATP</name>
        <dbReference type="ChEBI" id="CHEBI:30616"/>
    </ligand>
</feature>
<dbReference type="AlphaFoldDB" id="A0A3D8I674"/>
<evidence type="ECO:0000256" key="5">
    <source>
        <dbReference type="ARBA" id="ARBA00013061"/>
    </source>
</evidence>
<accession>A0A3D8I674</accession>
<keyword evidence="7 13" id="KW-0963">Cytoplasm</keyword>
<feature type="binding site" evidence="13">
    <location>
        <position position="127"/>
    </location>
    <ligand>
        <name>substrate</name>
    </ligand>
</feature>
<feature type="binding site" evidence="14">
    <location>
        <position position="127"/>
    </location>
    <ligand>
        <name>(2R)-3-phosphoglycerate</name>
        <dbReference type="ChEBI" id="CHEBI:58272"/>
    </ligand>
</feature>
<keyword evidence="12 13" id="KW-0324">Glycolysis</keyword>
<feature type="binding site" evidence="13 14">
    <location>
        <begin position="30"/>
        <end position="32"/>
    </location>
    <ligand>
        <name>substrate</name>
    </ligand>
</feature>
<feature type="binding site" evidence="13 15">
    <location>
        <begin position="359"/>
        <end position="362"/>
    </location>
    <ligand>
        <name>ATP</name>
        <dbReference type="ChEBI" id="CHEBI:30616"/>
    </ligand>
</feature>
<evidence type="ECO:0000256" key="8">
    <source>
        <dbReference type="ARBA" id="ARBA00022679"/>
    </source>
</evidence>
<organism evidence="17 18">
    <name type="scientific">Helicobacter marmotae</name>
    <dbReference type="NCBI Taxonomy" id="152490"/>
    <lineage>
        <taxon>Bacteria</taxon>
        <taxon>Pseudomonadati</taxon>
        <taxon>Campylobacterota</taxon>
        <taxon>Epsilonproteobacteria</taxon>
        <taxon>Campylobacterales</taxon>
        <taxon>Helicobacteraceae</taxon>
        <taxon>Helicobacter</taxon>
    </lineage>
</organism>
<evidence type="ECO:0000256" key="4">
    <source>
        <dbReference type="ARBA" id="ARBA00008982"/>
    </source>
</evidence>
<dbReference type="GO" id="GO:0005829">
    <property type="term" value="C:cytosol"/>
    <property type="evidence" value="ECO:0007669"/>
    <property type="project" value="TreeGrafter"/>
</dbReference>
<evidence type="ECO:0000256" key="7">
    <source>
        <dbReference type="ARBA" id="ARBA00022490"/>
    </source>
</evidence>
<evidence type="ECO:0000313" key="17">
    <source>
        <dbReference type="EMBL" id="RDU60653.1"/>
    </source>
</evidence>
<proteinExistence type="inferred from homology"/>
<dbReference type="GO" id="GO:0006094">
    <property type="term" value="P:gluconeogenesis"/>
    <property type="evidence" value="ECO:0007669"/>
    <property type="project" value="TreeGrafter"/>
</dbReference>
<dbReference type="Gene3D" id="3.40.50.1260">
    <property type="entry name" value="Phosphoglycerate kinase, N-terminal domain"/>
    <property type="match status" value="2"/>
</dbReference>
<comment type="subcellular location">
    <subcellularLocation>
        <location evidence="2 13">Cytoplasm</location>
    </subcellularLocation>
</comment>
<comment type="similarity">
    <text evidence="4 13 16">Belongs to the phosphoglycerate kinase family.</text>
</comment>
<evidence type="ECO:0000256" key="15">
    <source>
        <dbReference type="PIRSR" id="PIRSR000724-2"/>
    </source>
</evidence>
<dbReference type="FunFam" id="3.40.50.1260:FF:000012">
    <property type="entry name" value="Phosphoglycerate kinase"/>
    <property type="match status" value="1"/>
</dbReference>
<evidence type="ECO:0000256" key="1">
    <source>
        <dbReference type="ARBA" id="ARBA00000642"/>
    </source>
</evidence>
<dbReference type="GO" id="GO:0005524">
    <property type="term" value="F:ATP binding"/>
    <property type="evidence" value="ECO:0007669"/>
    <property type="project" value="UniProtKB-KW"/>
</dbReference>
<feature type="binding site" evidence="14">
    <location>
        <position position="46"/>
    </location>
    <ligand>
        <name>(2R)-3-phosphoglycerate</name>
        <dbReference type="ChEBI" id="CHEBI:58272"/>
    </ligand>
</feature>
<feature type="binding site" evidence="13">
    <location>
        <position position="160"/>
    </location>
    <ligand>
        <name>substrate</name>
    </ligand>
</feature>
<comment type="catalytic activity">
    <reaction evidence="1 13 16">
        <text>(2R)-3-phosphoglycerate + ATP = (2R)-3-phospho-glyceroyl phosphate + ADP</text>
        <dbReference type="Rhea" id="RHEA:14801"/>
        <dbReference type="ChEBI" id="CHEBI:30616"/>
        <dbReference type="ChEBI" id="CHEBI:57604"/>
        <dbReference type="ChEBI" id="CHEBI:58272"/>
        <dbReference type="ChEBI" id="CHEBI:456216"/>
        <dbReference type="EC" id="2.7.2.3"/>
    </reaction>
</comment>
<evidence type="ECO:0000256" key="14">
    <source>
        <dbReference type="PIRSR" id="PIRSR000724-1"/>
    </source>
</evidence>
<dbReference type="UniPathway" id="UPA00109">
    <property type="reaction ID" value="UER00185"/>
</dbReference>
<evidence type="ECO:0000313" key="18">
    <source>
        <dbReference type="Proteomes" id="UP000256599"/>
    </source>
</evidence>
<comment type="pathway">
    <text evidence="3 13">Carbohydrate degradation; glycolysis; pyruvate from D-glyceraldehyde 3-phosphate: step 2/5.</text>
</comment>
<dbReference type="EMBL" id="NXLR01000002">
    <property type="protein sequence ID" value="RDU60653.1"/>
    <property type="molecule type" value="Genomic_DNA"/>
</dbReference>
<evidence type="ECO:0000256" key="10">
    <source>
        <dbReference type="ARBA" id="ARBA00022777"/>
    </source>
</evidence>
<evidence type="ECO:0000256" key="12">
    <source>
        <dbReference type="ARBA" id="ARBA00023152"/>
    </source>
</evidence>
<feature type="binding site" evidence="13 14">
    <location>
        <begin position="70"/>
        <end position="73"/>
    </location>
    <ligand>
        <name>substrate</name>
    </ligand>
</feature>
<dbReference type="PIRSF" id="PIRSF000724">
    <property type="entry name" value="Pgk"/>
    <property type="match status" value="1"/>
</dbReference>
<comment type="caution">
    <text evidence="13">Lacks conserved residue(s) required for the propagation of feature annotation.</text>
</comment>
<feature type="binding site" evidence="14">
    <location>
        <position position="160"/>
    </location>
    <ligand>
        <name>(2R)-3-phosphoglycerate</name>
        <dbReference type="ChEBI" id="CHEBI:58272"/>
    </ligand>
</feature>
<comment type="subunit">
    <text evidence="13">Monomer.</text>
</comment>
<comment type="caution">
    <text evidence="17">The sequence shown here is derived from an EMBL/GenBank/DDBJ whole genome shotgun (WGS) entry which is preliminary data.</text>
</comment>
<feature type="binding site" evidence="13">
    <location>
        <position position="46"/>
    </location>
    <ligand>
        <name>substrate</name>
    </ligand>
</feature>